<reference evidence="2" key="1">
    <citation type="submission" date="2017-09" db="EMBL/GenBank/DDBJ databases">
        <title>Depth-based differentiation of microbial function through sediment-hosted aquifers and enrichment of novel symbionts in the deep terrestrial subsurface.</title>
        <authorList>
            <person name="Probst A.J."/>
            <person name="Ladd B."/>
            <person name="Jarett J.K."/>
            <person name="Geller-Mcgrath D.E."/>
            <person name="Sieber C.M.K."/>
            <person name="Emerson J.B."/>
            <person name="Anantharaman K."/>
            <person name="Thomas B.C."/>
            <person name="Malmstrom R."/>
            <person name="Stieglmeier M."/>
            <person name="Klingl A."/>
            <person name="Woyke T."/>
            <person name="Ryan C.M."/>
            <person name="Banfield J.F."/>
        </authorList>
    </citation>
    <scope>NUCLEOTIDE SEQUENCE [LARGE SCALE GENOMIC DNA]</scope>
</reference>
<evidence type="ECO:0008006" key="3">
    <source>
        <dbReference type="Google" id="ProtNLM"/>
    </source>
</evidence>
<sequence>MYEKALVNKEAKKLFPRFGKFSDFYLVGGTALALQIGHRISVDFDFFSGNELPTGLLQKIKRIFPDPAIEVIYREAREQITLLLDRVKITFFHYSYPVIDRFVKYQGVPMATVREIAAMKAFSIGKRLSYKDYIDWYFLLKEKYIDLKGVIALAEKKFNGDFNNRLFLGQLVSISDVPILPIDFLRDAIDKKTVQNFLEKTVRNFKF</sequence>
<dbReference type="Proteomes" id="UP000230238">
    <property type="component" value="Unassembled WGS sequence"/>
</dbReference>
<protein>
    <recommendedName>
        <fullName evidence="3">Nucleotidyl transferase AbiEii/AbiGii toxin family protein</fullName>
    </recommendedName>
</protein>
<name>A0A2M7RIU3_9BACT</name>
<evidence type="ECO:0000313" key="1">
    <source>
        <dbReference type="EMBL" id="PIY96381.1"/>
    </source>
</evidence>
<gene>
    <name evidence="1" type="ORF">COY65_00935</name>
</gene>
<proteinExistence type="predicted"/>
<dbReference type="AlphaFoldDB" id="A0A2M7RIU3"/>
<comment type="caution">
    <text evidence="1">The sequence shown here is derived from an EMBL/GenBank/DDBJ whole genome shotgun (WGS) entry which is preliminary data.</text>
</comment>
<dbReference type="EMBL" id="PFME01000011">
    <property type="protein sequence ID" value="PIY96381.1"/>
    <property type="molecule type" value="Genomic_DNA"/>
</dbReference>
<organism evidence="1 2">
    <name type="scientific">Candidatus Jorgensenbacteria bacterium CG_4_10_14_0_8_um_filter_39_13</name>
    <dbReference type="NCBI Taxonomy" id="1974589"/>
    <lineage>
        <taxon>Bacteria</taxon>
        <taxon>Candidatus Joergenseniibacteriota</taxon>
    </lineage>
</organism>
<accession>A0A2M7RIU3</accession>
<evidence type="ECO:0000313" key="2">
    <source>
        <dbReference type="Proteomes" id="UP000230238"/>
    </source>
</evidence>
<dbReference type="Pfam" id="PF08843">
    <property type="entry name" value="AbiEii"/>
    <property type="match status" value="1"/>
</dbReference>
<dbReference type="InterPro" id="IPR014942">
    <property type="entry name" value="AbiEii"/>
</dbReference>